<comment type="caution">
    <text evidence="2">The sequence shown here is derived from an EMBL/GenBank/DDBJ whole genome shotgun (WGS) entry which is preliminary data.</text>
</comment>
<evidence type="ECO:0000313" key="3">
    <source>
        <dbReference type="Proteomes" id="UP000284842"/>
    </source>
</evidence>
<dbReference type="Proteomes" id="UP000284842">
    <property type="component" value="Unassembled WGS sequence"/>
</dbReference>
<protein>
    <submittedName>
        <fullName evidence="2">Uncharacterized protein</fullName>
    </submittedName>
</protein>
<evidence type="ECO:0000313" key="2">
    <source>
        <dbReference type="EMBL" id="PPR03441.1"/>
    </source>
</evidence>
<dbReference type="AlphaFoldDB" id="A0A409YK62"/>
<feature type="compositionally biased region" description="Basic residues" evidence="1">
    <location>
        <begin position="204"/>
        <end position="213"/>
    </location>
</feature>
<accession>A0A409YK62</accession>
<feature type="region of interest" description="Disordered" evidence="1">
    <location>
        <begin position="162"/>
        <end position="213"/>
    </location>
</feature>
<keyword evidence="3" id="KW-1185">Reference proteome</keyword>
<dbReference type="EMBL" id="NHTK01001064">
    <property type="protein sequence ID" value="PPR03441.1"/>
    <property type="molecule type" value="Genomic_DNA"/>
</dbReference>
<proteinExistence type="predicted"/>
<evidence type="ECO:0000256" key="1">
    <source>
        <dbReference type="SAM" id="MobiDB-lite"/>
    </source>
</evidence>
<reference evidence="2 3" key="1">
    <citation type="journal article" date="2018" name="Evol. Lett.">
        <title>Horizontal gene cluster transfer increased hallucinogenic mushroom diversity.</title>
        <authorList>
            <person name="Reynolds H.T."/>
            <person name="Vijayakumar V."/>
            <person name="Gluck-Thaler E."/>
            <person name="Korotkin H.B."/>
            <person name="Matheny P.B."/>
            <person name="Slot J.C."/>
        </authorList>
    </citation>
    <scope>NUCLEOTIDE SEQUENCE [LARGE SCALE GENOMIC DNA]</scope>
    <source>
        <strain evidence="2 3">2629</strain>
    </source>
</reference>
<gene>
    <name evidence="2" type="ORF">CVT24_012686</name>
</gene>
<dbReference type="OrthoDB" id="2953545at2759"/>
<dbReference type="InParanoid" id="A0A409YK62"/>
<sequence>MPSPPRIYTTVQPLNRTVDIPKTNGSGNKPHTVYFDQQTRHTLLFCADPCGWCAGSGCKTQLVLKDNGSCKILSNCSFHYEGMVYSKAATYSENTPCTNVPVPCSICLQKDQNRMQLPTFWKYNLVYHMLVNHLSPSKTLPPFPPDLVVSCHISQREEQKIGIPQTKTQEFRQLSGAPPSDDIQALEESLKRERSGSTSASKQPVKKKKGGKK</sequence>
<organism evidence="2 3">
    <name type="scientific">Panaeolus cyanescens</name>
    <dbReference type="NCBI Taxonomy" id="181874"/>
    <lineage>
        <taxon>Eukaryota</taxon>
        <taxon>Fungi</taxon>
        <taxon>Dikarya</taxon>
        <taxon>Basidiomycota</taxon>
        <taxon>Agaricomycotina</taxon>
        <taxon>Agaricomycetes</taxon>
        <taxon>Agaricomycetidae</taxon>
        <taxon>Agaricales</taxon>
        <taxon>Agaricineae</taxon>
        <taxon>Galeropsidaceae</taxon>
        <taxon>Panaeolus</taxon>
    </lineage>
</organism>
<name>A0A409YK62_9AGAR</name>